<keyword evidence="9 13" id="KW-0472">Membrane</keyword>
<keyword evidence="7 13" id="KW-1133">Transmembrane helix</keyword>
<evidence type="ECO:0000256" key="12">
    <source>
        <dbReference type="SAM" id="MobiDB-lite"/>
    </source>
</evidence>
<keyword evidence="4 11" id="KW-0812">Transmembrane</keyword>
<dbReference type="InterPro" id="IPR014756">
    <property type="entry name" value="Ig_E-set"/>
</dbReference>
<dbReference type="Gene3D" id="2.60.40.1400">
    <property type="entry name" value="G protein-activated inward rectifier potassium channel 1"/>
    <property type="match status" value="1"/>
</dbReference>
<accession>A0ABM1NFH8</accession>
<proteinExistence type="inferred from homology"/>
<dbReference type="SUPFAM" id="SSF81324">
    <property type="entry name" value="Voltage-gated potassium channels"/>
    <property type="match status" value="1"/>
</dbReference>
<keyword evidence="2 11" id="KW-0813">Transport</keyword>
<feature type="domain" description="Potassium channel inwardly rectifying transmembrane" evidence="14">
    <location>
        <begin position="90"/>
        <end position="235"/>
    </location>
</feature>
<dbReference type="InterPro" id="IPR016449">
    <property type="entry name" value="K_chnl_inward-rec_Kir"/>
</dbReference>
<dbReference type="InterPro" id="IPR040445">
    <property type="entry name" value="Kir_TM"/>
</dbReference>
<evidence type="ECO:0000259" key="15">
    <source>
        <dbReference type="Pfam" id="PF17655"/>
    </source>
</evidence>
<evidence type="ECO:0000256" key="2">
    <source>
        <dbReference type="ARBA" id="ARBA00022448"/>
    </source>
</evidence>
<evidence type="ECO:0000256" key="8">
    <source>
        <dbReference type="ARBA" id="ARBA00023065"/>
    </source>
</evidence>
<dbReference type="Proteomes" id="UP000695000">
    <property type="component" value="Unplaced"/>
</dbReference>
<dbReference type="PANTHER" id="PTHR11767">
    <property type="entry name" value="INWARD RECTIFIER POTASSIUM CHANNEL"/>
    <property type="match status" value="1"/>
</dbReference>
<evidence type="ECO:0000313" key="17">
    <source>
        <dbReference type="RefSeq" id="XP_017785578.1"/>
    </source>
</evidence>
<sequence>MASSSQFFVGGAGNPMDPEDLSDVGVAIEEGASVDSPLILQPSISLPAIVASTPNLNRVATATSSLTHFKDSRNRFRPGAARKIRRRAILKNGDCNILQSRISKHRLRFLQDIFTTLVDTQWRWTLIAFALSFLLSWLGFAVIWWLIMFTHGDLEADHLPDEQEKSGWEPCVSAIHDFTSCFLFSIETQHTIGYGVRTTSEECPEAIFVMCMQSIVGVMIQAFMVGIVFAKMTRPKHRTQTLLFSRNAVICQRDGFLSLMFRVGDMRKSHIIGASIRAQLIRARTTKEGEVMGQYQTELAVSADGCDGDLFFIWPMTIVHKIDEESPLYTLSASDMLMDRFEIVVILEGTIESTGQTTQARSSYVAAEVLWGHRFEPVVSYNKERQGYEVKYSKFDNTIQVDTPLCSGSELAEFYRLQDPIDQAERISYHRMNSNMPTNDSA</sequence>
<dbReference type="Gene3D" id="1.10.287.70">
    <property type="match status" value="1"/>
</dbReference>
<dbReference type="GO" id="GO:0034220">
    <property type="term" value="P:monoatomic ion transmembrane transport"/>
    <property type="evidence" value="ECO:0007669"/>
    <property type="project" value="UniProtKB-KW"/>
</dbReference>
<dbReference type="Pfam" id="PF17655">
    <property type="entry name" value="IRK_C"/>
    <property type="match status" value="1"/>
</dbReference>
<evidence type="ECO:0000256" key="11">
    <source>
        <dbReference type="RuleBase" id="RU003822"/>
    </source>
</evidence>
<comment type="similarity">
    <text evidence="11">Belongs to the inward rectifier-type potassium channel (TC 1.A.2.1) family.</text>
</comment>
<feature type="transmembrane region" description="Helical" evidence="13">
    <location>
        <begin position="206"/>
        <end position="230"/>
    </location>
</feature>
<reference evidence="17" key="1">
    <citation type="submission" date="2025-08" db="UniProtKB">
        <authorList>
            <consortium name="RefSeq"/>
        </authorList>
    </citation>
    <scope>IDENTIFICATION</scope>
    <source>
        <tissue evidence="17">Whole Larva</tissue>
    </source>
</reference>
<dbReference type="PIRSF" id="PIRSF005465">
    <property type="entry name" value="GIRK_kir"/>
    <property type="match status" value="1"/>
</dbReference>
<evidence type="ECO:0000256" key="5">
    <source>
        <dbReference type="ARBA" id="ARBA00022882"/>
    </source>
</evidence>
<keyword evidence="6 11" id="KW-0630">Potassium</keyword>
<dbReference type="PANTHER" id="PTHR11767:SF113">
    <property type="entry name" value="INWARDLY RECTIFYING POTASSIUM CHANNEL 2, ISOFORM D"/>
    <property type="match status" value="1"/>
</dbReference>
<dbReference type="RefSeq" id="XP_017785578.1">
    <property type="nucleotide sequence ID" value="XM_017930089.1"/>
</dbReference>
<dbReference type="GeneID" id="108568799"/>
<feature type="region of interest" description="Disordered" evidence="12">
    <location>
        <begin position="1"/>
        <end position="22"/>
    </location>
</feature>
<keyword evidence="5 11" id="KW-0851">Voltage-gated channel</keyword>
<evidence type="ECO:0000313" key="16">
    <source>
        <dbReference type="Proteomes" id="UP000695000"/>
    </source>
</evidence>
<feature type="transmembrane region" description="Helical" evidence="13">
    <location>
        <begin position="124"/>
        <end position="147"/>
    </location>
</feature>
<evidence type="ECO:0000256" key="13">
    <source>
        <dbReference type="SAM" id="Phobius"/>
    </source>
</evidence>
<name>A0ABM1NFH8_NICVS</name>
<evidence type="ECO:0000259" key="14">
    <source>
        <dbReference type="Pfam" id="PF01007"/>
    </source>
</evidence>
<evidence type="ECO:0000256" key="6">
    <source>
        <dbReference type="ARBA" id="ARBA00022958"/>
    </source>
</evidence>
<dbReference type="PRINTS" id="PR01320">
    <property type="entry name" value="KIRCHANNEL"/>
</dbReference>
<dbReference type="InterPro" id="IPR013518">
    <property type="entry name" value="K_chnl_inward-rec_Kir_cyto"/>
</dbReference>
<dbReference type="InterPro" id="IPR041647">
    <property type="entry name" value="IRK_C"/>
</dbReference>
<evidence type="ECO:0000256" key="7">
    <source>
        <dbReference type="ARBA" id="ARBA00022989"/>
    </source>
</evidence>
<gene>
    <name evidence="17" type="primary">LOC108568799</name>
</gene>
<keyword evidence="3 11" id="KW-0633">Potassium transport</keyword>
<keyword evidence="16" id="KW-1185">Reference proteome</keyword>
<keyword evidence="10 11" id="KW-0407">Ion channel</keyword>
<evidence type="ECO:0000256" key="3">
    <source>
        <dbReference type="ARBA" id="ARBA00022538"/>
    </source>
</evidence>
<evidence type="ECO:0000256" key="4">
    <source>
        <dbReference type="ARBA" id="ARBA00022692"/>
    </source>
</evidence>
<dbReference type="Pfam" id="PF01007">
    <property type="entry name" value="IRK"/>
    <property type="match status" value="1"/>
</dbReference>
<keyword evidence="8 11" id="KW-0406">Ion transport</keyword>
<dbReference type="SUPFAM" id="SSF81296">
    <property type="entry name" value="E set domains"/>
    <property type="match status" value="1"/>
</dbReference>
<feature type="domain" description="Inward rectifier potassium channel C-terminal" evidence="15">
    <location>
        <begin position="242"/>
        <end position="413"/>
    </location>
</feature>
<evidence type="ECO:0000256" key="1">
    <source>
        <dbReference type="ARBA" id="ARBA00004141"/>
    </source>
</evidence>
<protein>
    <submittedName>
        <fullName evidence="17">G protein-activated inward rectifier potassium channel 3 isoform X1</fullName>
    </submittedName>
</protein>
<evidence type="ECO:0000256" key="9">
    <source>
        <dbReference type="ARBA" id="ARBA00023136"/>
    </source>
</evidence>
<evidence type="ECO:0000256" key="10">
    <source>
        <dbReference type="ARBA" id="ARBA00023303"/>
    </source>
</evidence>
<organism evidence="16 17">
    <name type="scientific">Nicrophorus vespilloides</name>
    <name type="common">Boreal carrion beetle</name>
    <dbReference type="NCBI Taxonomy" id="110193"/>
    <lineage>
        <taxon>Eukaryota</taxon>
        <taxon>Metazoa</taxon>
        <taxon>Ecdysozoa</taxon>
        <taxon>Arthropoda</taxon>
        <taxon>Hexapoda</taxon>
        <taxon>Insecta</taxon>
        <taxon>Pterygota</taxon>
        <taxon>Neoptera</taxon>
        <taxon>Endopterygota</taxon>
        <taxon>Coleoptera</taxon>
        <taxon>Polyphaga</taxon>
        <taxon>Staphyliniformia</taxon>
        <taxon>Silphidae</taxon>
        <taxon>Nicrophorinae</taxon>
        <taxon>Nicrophorus</taxon>
    </lineage>
</organism>
<comment type="subcellular location">
    <subcellularLocation>
        <location evidence="1 11">Membrane</location>
        <topology evidence="1 11">Multi-pass membrane protein</topology>
    </subcellularLocation>
</comment>